<evidence type="ECO:0000313" key="11">
    <source>
        <dbReference type="EMBL" id="QZT34102.1"/>
    </source>
</evidence>
<comment type="similarity">
    <text evidence="2">Belongs to the major facilitator superfamily.</text>
</comment>
<dbReference type="GO" id="GO:0005886">
    <property type="term" value="C:plasma membrane"/>
    <property type="evidence" value="ECO:0007669"/>
    <property type="project" value="UniProtKB-SubCell"/>
</dbReference>
<feature type="transmembrane region" description="Helical" evidence="8">
    <location>
        <begin position="261"/>
        <end position="282"/>
    </location>
</feature>
<dbReference type="Gene3D" id="1.20.1250.20">
    <property type="entry name" value="MFS general substrate transporter like domains"/>
    <property type="match status" value="1"/>
</dbReference>
<keyword evidence="3" id="KW-0813">Transport</keyword>
<feature type="transmembrane region" description="Helical" evidence="8">
    <location>
        <begin position="228"/>
        <end position="249"/>
    </location>
</feature>
<evidence type="ECO:0000256" key="5">
    <source>
        <dbReference type="ARBA" id="ARBA00022692"/>
    </source>
</evidence>
<keyword evidence="13" id="KW-1185">Reference proteome</keyword>
<feature type="transmembrane region" description="Helical" evidence="8">
    <location>
        <begin position="88"/>
        <end position="107"/>
    </location>
</feature>
<organism evidence="10 12">
    <name type="scientific">Caldalkalibacillus thermarum (strain TA2.A1)</name>
    <dbReference type="NCBI Taxonomy" id="986075"/>
    <lineage>
        <taxon>Bacteria</taxon>
        <taxon>Bacillati</taxon>
        <taxon>Bacillota</taxon>
        <taxon>Bacilli</taxon>
        <taxon>Bacillales</taxon>
        <taxon>Bacillaceae</taxon>
        <taxon>Caldalkalibacillus</taxon>
    </lineage>
</organism>
<feature type="transmembrane region" description="Helical" evidence="8">
    <location>
        <begin position="174"/>
        <end position="193"/>
    </location>
</feature>
<feature type="transmembrane region" description="Helical" evidence="8">
    <location>
        <begin position="289"/>
        <end position="307"/>
    </location>
</feature>
<keyword evidence="4" id="KW-1003">Cell membrane</keyword>
<gene>
    <name evidence="10" type="ORF">CathTA2_0595</name>
    <name evidence="11" type="ORF">HUR95_01330</name>
</gene>
<keyword evidence="7 8" id="KW-0472">Membrane</keyword>
<feature type="transmembrane region" description="Helical" evidence="8">
    <location>
        <begin position="313"/>
        <end position="335"/>
    </location>
</feature>
<evidence type="ECO:0000256" key="8">
    <source>
        <dbReference type="SAM" id="Phobius"/>
    </source>
</evidence>
<feature type="transmembrane region" description="Helical" evidence="8">
    <location>
        <begin position="20"/>
        <end position="45"/>
    </location>
</feature>
<reference evidence="10 12" key="1">
    <citation type="journal article" date="2011" name="J. Bacteriol.">
        <title>Draft genome sequence of the thermoalkaliphilic Caldalkalibacillus thermarum strain TA2.A1.</title>
        <authorList>
            <person name="Kalamorz F."/>
            <person name="Keis S."/>
            <person name="McMillan D.G."/>
            <person name="Olsson K."/>
            <person name="Stanton J.A."/>
            <person name="Stockwell P."/>
            <person name="Black M.A."/>
            <person name="Klingeman D.M."/>
            <person name="Land M.L."/>
            <person name="Han C.S."/>
            <person name="Martin S.L."/>
            <person name="Becher S.A."/>
            <person name="Peddie C.J."/>
            <person name="Morgan H.W."/>
            <person name="Matthies D."/>
            <person name="Preiss L."/>
            <person name="Meier T."/>
            <person name="Brown S.D."/>
            <person name="Cook G.M."/>
        </authorList>
    </citation>
    <scope>NUCLEOTIDE SEQUENCE [LARGE SCALE GENOMIC DNA]</scope>
    <source>
        <strain evidence="10 12">TA2.A1</strain>
    </source>
</reference>
<dbReference type="InterPro" id="IPR020846">
    <property type="entry name" value="MFS_dom"/>
</dbReference>
<dbReference type="InterPro" id="IPR036259">
    <property type="entry name" value="MFS_trans_sf"/>
</dbReference>
<accession>F5L483</accession>
<feature type="transmembrane region" description="Helical" evidence="8">
    <location>
        <begin position="373"/>
        <end position="394"/>
    </location>
</feature>
<dbReference type="PANTHER" id="PTHR43271:SF2">
    <property type="entry name" value="BLL2771 PROTEIN"/>
    <property type="match status" value="1"/>
</dbReference>
<feature type="transmembrane region" description="Helical" evidence="8">
    <location>
        <begin position="147"/>
        <end position="168"/>
    </location>
</feature>
<evidence type="ECO:0000256" key="3">
    <source>
        <dbReference type="ARBA" id="ARBA00022448"/>
    </source>
</evidence>
<evidence type="ECO:0000313" key="13">
    <source>
        <dbReference type="Proteomes" id="UP000825179"/>
    </source>
</evidence>
<evidence type="ECO:0000256" key="1">
    <source>
        <dbReference type="ARBA" id="ARBA00004651"/>
    </source>
</evidence>
<dbReference type="Proteomes" id="UP000010716">
    <property type="component" value="Unassembled WGS sequence"/>
</dbReference>
<dbReference type="Pfam" id="PF07690">
    <property type="entry name" value="MFS_1"/>
    <property type="match status" value="1"/>
</dbReference>
<feature type="domain" description="Major facilitator superfamily (MFS) profile" evidence="9">
    <location>
        <begin position="22"/>
        <end position="395"/>
    </location>
</feature>
<dbReference type="RefSeq" id="WP_007502960.1">
    <property type="nucleotide sequence ID" value="NZ_AFCE01000076.1"/>
</dbReference>
<dbReference type="SUPFAM" id="SSF103473">
    <property type="entry name" value="MFS general substrate transporter"/>
    <property type="match status" value="1"/>
</dbReference>
<evidence type="ECO:0000256" key="6">
    <source>
        <dbReference type="ARBA" id="ARBA00022989"/>
    </source>
</evidence>
<dbReference type="KEGG" id="cthu:HUR95_01330"/>
<dbReference type="EMBL" id="AFCE01000076">
    <property type="protein sequence ID" value="EGL83848.1"/>
    <property type="molecule type" value="Genomic_DNA"/>
</dbReference>
<keyword evidence="5 8" id="KW-0812">Transmembrane</keyword>
<comment type="subcellular location">
    <subcellularLocation>
        <location evidence="1">Cell membrane</location>
        <topology evidence="1">Multi-pass membrane protein</topology>
    </subcellularLocation>
</comment>
<feature type="transmembrane region" description="Helical" evidence="8">
    <location>
        <begin position="113"/>
        <end position="135"/>
    </location>
</feature>
<feature type="transmembrane region" description="Helical" evidence="8">
    <location>
        <begin position="347"/>
        <end position="367"/>
    </location>
</feature>
<evidence type="ECO:0000259" key="9">
    <source>
        <dbReference type="PROSITE" id="PS50850"/>
    </source>
</evidence>
<evidence type="ECO:0000313" key="12">
    <source>
        <dbReference type="Proteomes" id="UP000010716"/>
    </source>
</evidence>
<reference evidence="11 13" key="2">
    <citation type="journal article" date="2020" name="Extremophiles">
        <title>Genomic analysis of Caldalkalibacillus thermarum TA2.A1 reveals aerobic alkaliphilic metabolism and evolutionary hallmarks linking alkaliphilic bacteria and plant life.</title>
        <authorList>
            <person name="de Jong S.I."/>
            <person name="van den Broek M.A."/>
            <person name="Merkel A.Y."/>
            <person name="de la Torre Cortes P."/>
            <person name="Kalamorz F."/>
            <person name="Cook G.M."/>
            <person name="van Loosdrecht M.C.M."/>
            <person name="McMillan D.G.G."/>
        </authorList>
    </citation>
    <scope>NUCLEOTIDE SEQUENCE [LARGE SCALE GENOMIC DNA]</scope>
    <source>
        <strain evidence="11 13">TA2.A1</strain>
    </source>
</reference>
<dbReference type="OrthoDB" id="9781156at2"/>
<dbReference type="CDD" id="cd17324">
    <property type="entry name" value="MFS_NepI_like"/>
    <property type="match status" value="1"/>
</dbReference>
<evidence type="ECO:0000313" key="10">
    <source>
        <dbReference type="EMBL" id="EGL83848.1"/>
    </source>
</evidence>
<keyword evidence="6 8" id="KW-1133">Transmembrane helix</keyword>
<dbReference type="PROSITE" id="PS50850">
    <property type="entry name" value="MFS"/>
    <property type="match status" value="1"/>
</dbReference>
<sequence length="395" mass="42494">MEHHIRPKPGAAVLTSGQYWLITIFLGLCGLMVVSSVYTMIPINLHLVQTFAVPESMAALTSGVFAWFYGLGFLVFGPLSDRISPKKIIIMGLAALAVATVLVSWAQSIEQLIVSRAVQGFIAASFAPVALAYIFEVMLEQRRATSIAFLSTGYMLAGIIGQLISSLVTQIWDWSAVYVLFAGLYGFIFLLAIKILPLTQVQPSSASMVDIWKNTFCLFKEGMLLRCYWITFTLLLSFVALYAALSGYLSNTYGLSTEQIFSIRAAGIVGMLVSPFAGRLIGRFGLKRVLLTGLILATGGLFLVWAMSTVLFLTMASIIYVAGLSITFPALMNTVGQLGRKKKGGAITLYTFVLFMGASAGAVIAPWASFKVIALVLAMLLAASVVVSLGIRVAG</sequence>
<name>F5L483_CALTT</name>
<feature type="transmembrane region" description="Helical" evidence="8">
    <location>
        <begin position="57"/>
        <end position="76"/>
    </location>
</feature>
<evidence type="ECO:0000256" key="4">
    <source>
        <dbReference type="ARBA" id="ARBA00022475"/>
    </source>
</evidence>
<protein>
    <submittedName>
        <fullName evidence="11">MFS transporter</fullName>
    </submittedName>
    <submittedName>
        <fullName evidence="10">Major facilitator superfamily MFS_1</fullName>
    </submittedName>
</protein>
<dbReference type="AlphaFoldDB" id="F5L483"/>
<proteinExistence type="inferred from homology"/>
<evidence type="ECO:0000256" key="2">
    <source>
        <dbReference type="ARBA" id="ARBA00008335"/>
    </source>
</evidence>
<dbReference type="Proteomes" id="UP000825179">
    <property type="component" value="Chromosome"/>
</dbReference>
<evidence type="ECO:0000256" key="7">
    <source>
        <dbReference type="ARBA" id="ARBA00023136"/>
    </source>
</evidence>
<dbReference type="PANTHER" id="PTHR43271">
    <property type="entry name" value="BLL2771 PROTEIN"/>
    <property type="match status" value="1"/>
</dbReference>
<dbReference type="eggNOG" id="COG2814">
    <property type="taxonomic scope" value="Bacteria"/>
</dbReference>
<dbReference type="EMBL" id="CP082237">
    <property type="protein sequence ID" value="QZT34102.1"/>
    <property type="molecule type" value="Genomic_DNA"/>
</dbReference>
<dbReference type="GO" id="GO:0022857">
    <property type="term" value="F:transmembrane transporter activity"/>
    <property type="evidence" value="ECO:0007669"/>
    <property type="project" value="InterPro"/>
</dbReference>
<dbReference type="InterPro" id="IPR011701">
    <property type="entry name" value="MFS"/>
</dbReference>
<reference evidence="11" key="3">
    <citation type="submission" date="2021-08" db="EMBL/GenBank/DDBJ databases">
        <authorList>
            <person name="de Jong S."/>
            <person name="van den Broek M."/>
            <person name="Merkel A."/>
            <person name="de la Torre Cortes P."/>
            <person name="Kalamorz F."/>
            <person name="Cook G."/>
            <person name="van Loosdrecht M."/>
            <person name="McMillan D."/>
        </authorList>
    </citation>
    <scope>NUCLEOTIDE SEQUENCE</scope>
    <source>
        <strain evidence="11">TA2.A1</strain>
    </source>
</reference>